<dbReference type="AlphaFoldDB" id="A0A085WKF5"/>
<dbReference type="EMBL" id="JMCB01000006">
    <property type="protein sequence ID" value="KFE68168.1"/>
    <property type="molecule type" value="Genomic_DNA"/>
</dbReference>
<name>A0A085WKF5_9BACT</name>
<dbReference type="PATRIC" id="fig|394096.3.peg.3445"/>
<comment type="caution">
    <text evidence="2">The sequence shown here is derived from an EMBL/GenBank/DDBJ whole genome shotgun (WGS) entry which is preliminary data.</text>
</comment>
<evidence type="ECO:0000313" key="3">
    <source>
        <dbReference type="Proteomes" id="UP000028725"/>
    </source>
</evidence>
<gene>
    <name evidence="2" type="ORF">DB31_7405</name>
</gene>
<protein>
    <submittedName>
        <fullName evidence="2">Uncharacterized protein</fullName>
    </submittedName>
</protein>
<proteinExistence type="predicted"/>
<evidence type="ECO:0000313" key="2">
    <source>
        <dbReference type="EMBL" id="KFE68168.1"/>
    </source>
</evidence>
<feature type="region of interest" description="Disordered" evidence="1">
    <location>
        <begin position="1"/>
        <end position="67"/>
    </location>
</feature>
<keyword evidence="3" id="KW-1185">Reference proteome</keyword>
<dbReference type="Proteomes" id="UP000028725">
    <property type="component" value="Unassembled WGS sequence"/>
</dbReference>
<dbReference type="RefSeq" id="WP_044188711.1">
    <property type="nucleotide sequence ID" value="NZ_JMCB01000006.1"/>
</dbReference>
<reference evidence="2 3" key="1">
    <citation type="submission" date="2014-04" db="EMBL/GenBank/DDBJ databases">
        <title>Genome assembly of Hyalangium minutum DSM 14724.</title>
        <authorList>
            <person name="Sharma G."/>
            <person name="Subramanian S."/>
        </authorList>
    </citation>
    <scope>NUCLEOTIDE SEQUENCE [LARGE SCALE GENOMIC DNA]</scope>
    <source>
        <strain evidence="2 3">DSM 14724</strain>
    </source>
</reference>
<evidence type="ECO:0000256" key="1">
    <source>
        <dbReference type="SAM" id="MobiDB-lite"/>
    </source>
</evidence>
<organism evidence="2 3">
    <name type="scientific">Hyalangium minutum</name>
    <dbReference type="NCBI Taxonomy" id="394096"/>
    <lineage>
        <taxon>Bacteria</taxon>
        <taxon>Pseudomonadati</taxon>
        <taxon>Myxococcota</taxon>
        <taxon>Myxococcia</taxon>
        <taxon>Myxococcales</taxon>
        <taxon>Cystobacterineae</taxon>
        <taxon>Archangiaceae</taxon>
        <taxon>Hyalangium</taxon>
    </lineage>
</organism>
<accession>A0A085WKF5</accession>
<sequence>MPGHPRTRSFIRYALPVRLPGKPPKPPPEEGGKGKPRPITTLALGEEGGSGSITSMALGEESGSGDS</sequence>